<dbReference type="GO" id="GO:0009252">
    <property type="term" value="P:peptidoglycan biosynthetic process"/>
    <property type="evidence" value="ECO:0007669"/>
    <property type="project" value="UniProtKB-UniRule"/>
</dbReference>
<keyword evidence="4 10" id="KW-0547">Nucleotide-binding</keyword>
<name>A0A1E3AIU8_9FIRM</name>
<evidence type="ECO:0000256" key="3">
    <source>
        <dbReference type="ARBA" id="ARBA00022618"/>
    </source>
</evidence>
<dbReference type="InterPro" id="IPR004101">
    <property type="entry name" value="Mur_ligase_C"/>
</dbReference>
<evidence type="ECO:0000259" key="14">
    <source>
        <dbReference type="Pfam" id="PF08245"/>
    </source>
</evidence>
<evidence type="ECO:0000313" key="15">
    <source>
        <dbReference type="EMBL" id="ODM08539.1"/>
    </source>
</evidence>
<dbReference type="InterPro" id="IPR005863">
    <property type="entry name" value="UDP-N-AcMur_synth"/>
</dbReference>
<dbReference type="AlphaFoldDB" id="A0A1E3AIU8"/>
<evidence type="ECO:0000256" key="6">
    <source>
        <dbReference type="ARBA" id="ARBA00022960"/>
    </source>
</evidence>
<dbReference type="Pfam" id="PF08245">
    <property type="entry name" value="Mur_ligase_M"/>
    <property type="match status" value="1"/>
</dbReference>
<dbReference type="InterPro" id="IPR000713">
    <property type="entry name" value="Mur_ligase_N"/>
</dbReference>
<organism evidence="15 16">
    <name type="scientific">Eisenbergiella tayi</name>
    <dbReference type="NCBI Taxonomy" id="1432052"/>
    <lineage>
        <taxon>Bacteria</taxon>
        <taxon>Bacillati</taxon>
        <taxon>Bacillota</taxon>
        <taxon>Clostridia</taxon>
        <taxon>Lachnospirales</taxon>
        <taxon>Lachnospiraceae</taxon>
        <taxon>Eisenbergiella</taxon>
    </lineage>
</organism>
<feature type="domain" description="Mur ligase central" evidence="14">
    <location>
        <begin position="125"/>
        <end position="311"/>
    </location>
</feature>
<dbReference type="SUPFAM" id="SSF63418">
    <property type="entry name" value="MurE/MurF N-terminal domain"/>
    <property type="match status" value="1"/>
</dbReference>
<dbReference type="InterPro" id="IPR013221">
    <property type="entry name" value="Mur_ligase_cen"/>
</dbReference>
<dbReference type="EC" id="6.3.2.10" evidence="10 11"/>
<keyword evidence="9 10" id="KW-0961">Cell wall biogenesis/degradation</keyword>
<evidence type="ECO:0000313" key="16">
    <source>
        <dbReference type="Proteomes" id="UP000094067"/>
    </source>
</evidence>
<dbReference type="Gene3D" id="3.90.190.20">
    <property type="entry name" value="Mur ligase, C-terminal domain"/>
    <property type="match status" value="1"/>
</dbReference>
<dbReference type="Pfam" id="PF02875">
    <property type="entry name" value="Mur_ligase_C"/>
    <property type="match status" value="1"/>
</dbReference>
<dbReference type="RefSeq" id="WP_242879705.1">
    <property type="nucleotide sequence ID" value="NZ_MCGH01000001.1"/>
</dbReference>
<evidence type="ECO:0000259" key="13">
    <source>
        <dbReference type="Pfam" id="PF02875"/>
    </source>
</evidence>
<sequence>MKPAERMGENMKNMTLTNIARACNGRLLYPAENSRKETEHAEAAGVVIDSRKAGENFIFVATKGERVDGHRFIPDVFAKGALGVVCEKEPESLPGPCIVVEDSFEALKQIGEFYRQQLPVKVVGITGSVGKTSTKEFVAAVLAMKYKVHKTLGNYNNEVGVPLTVLSMPEDTEVAVLEMGINHFGEMHNLSRIARPDICIMTNIGQCHLEFLGSREGILKAKSEMFDFMKEDGSVCINGDDDMLASIKEVKGKKPVTFGLSEQCRVYATDIKGKGLFGSEAVIHGNGESFAVQIPLPGEHMVYNALAAAAAGQLLGLTPEEIRDGIAAVESVSGRSHIVKLPDKVLIDDCYNANPVSMEAAIDLLLQADGRRVAVMGDMFELGEQEKEMHARVGKYAADKGVECIICAGKLARYIYEGAREAAGERKDGPAAEIFYFEDRESLLEGINQILKPGDTILIKASHGMGFEKVVGQLS</sequence>
<comment type="catalytic activity">
    <reaction evidence="10 11">
        <text>D-alanyl-D-alanine + UDP-N-acetyl-alpha-D-muramoyl-L-alanyl-gamma-D-glutamyl-meso-2,6-diaminopimelate + ATP = UDP-N-acetyl-alpha-D-muramoyl-L-alanyl-gamma-D-glutamyl-meso-2,6-diaminopimeloyl-D-alanyl-D-alanine + ADP + phosphate + H(+)</text>
        <dbReference type="Rhea" id="RHEA:28374"/>
        <dbReference type="ChEBI" id="CHEBI:15378"/>
        <dbReference type="ChEBI" id="CHEBI:30616"/>
        <dbReference type="ChEBI" id="CHEBI:43474"/>
        <dbReference type="ChEBI" id="CHEBI:57822"/>
        <dbReference type="ChEBI" id="CHEBI:61386"/>
        <dbReference type="ChEBI" id="CHEBI:83905"/>
        <dbReference type="ChEBI" id="CHEBI:456216"/>
        <dbReference type="EC" id="6.3.2.10"/>
    </reaction>
</comment>
<dbReference type="InterPro" id="IPR036565">
    <property type="entry name" value="Mur-like_cat_sf"/>
</dbReference>
<dbReference type="HAMAP" id="MF_02019">
    <property type="entry name" value="MurF"/>
    <property type="match status" value="1"/>
</dbReference>
<dbReference type="PANTHER" id="PTHR43024:SF1">
    <property type="entry name" value="UDP-N-ACETYLMURAMOYL-TRIPEPTIDE--D-ALANYL-D-ALANINE LIGASE"/>
    <property type="match status" value="1"/>
</dbReference>
<evidence type="ECO:0000256" key="8">
    <source>
        <dbReference type="ARBA" id="ARBA00023306"/>
    </source>
</evidence>
<evidence type="ECO:0000259" key="12">
    <source>
        <dbReference type="Pfam" id="PF01225"/>
    </source>
</evidence>
<dbReference type="GO" id="GO:0071555">
    <property type="term" value="P:cell wall organization"/>
    <property type="evidence" value="ECO:0007669"/>
    <property type="project" value="UniProtKB-KW"/>
</dbReference>
<feature type="binding site" evidence="10">
    <location>
        <begin position="127"/>
        <end position="133"/>
    </location>
    <ligand>
        <name>ATP</name>
        <dbReference type="ChEBI" id="CHEBI:30616"/>
    </ligand>
</feature>
<dbReference type="GO" id="GO:0051301">
    <property type="term" value="P:cell division"/>
    <property type="evidence" value="ECO:0007669"/>
    <property type="project" value="UniProtKB-KW"/>
</dbReference>
<dbReference type="SUPFAM" id="SSF53244">
    <property type="entry name" value="MurD-like peptide ligases, peptide-binding domain"/>
    <property type="match status" value="1"/>
</dbReference>
<feature type="domain" description="Mur ligase N-terminal catalytic" evidence="12">
    <location>
        <begin position="44"/>
        <end position="90"/>
    </location>
</feature>
<comment type="caution">
    <text evidence="15">The sequence shown here is derived from an EMBL/GenBank/DDBJ whole genome shotgun (WGS) entry which is preliminary data.</text>
</comment>
<comment type="function">
    <text evidence="10 11">Involved in cell wall formation. Catalyzes the final step in the synthesis of UDP-N-acetylmuramoyl-pentapeptide, the precursor of murein.</text>
</comment>
<dbReference type="GO" id="GO:0008360">
    <property type="term" value="P:regulation of cell shape"/>
    <property type="evidence" value="ECO:0007669"/>
    <property type="project" value="UniProtKB-KW"/>
</dbReference>
<evidence type="ECO:0000256" key="4">
    <source>
        <dbReference type="ARBA" id="ARBA00022741"/>
    </source>
</evidence>
<keyword evidence="2 10" id="KW-0436">Ligase</keyword>
<protein>
    <recommendedName>
        <fullName evidence="10 11">UDP-N-acetylmuramoyl-tripeptide--D-alanyl-D-alanine ligase</fullName>
        <ecNumber evidence="10 11">6.3.2.10</ecNumber>
    </recommendedName>
    <alternativeName>
        <fullName evidence="10">D-alanyl-D-alanine-adding enzyme</fullName>
    </alternativeName>
</protein>
<dbReference type="InterPro" id="IPR036615">
    <property type="entry name" value="Mur_ligase_C_dom_sf"/>
</dbReference>
<dbReference type="PANTHER" id="PTHR43024">
    <property type="entry name" value="UDP-N-ACETYLMURAMOYL-TRIPEPTIDE--D-ALANYL-D-ALANINE LIGASE"/>
    <property type="match status" value="1"/>
</dbReference>
<evidence type="ECO:0000256" key="1">
    <source>
        <dbReference type="ARBA" id="ARBA00022490"/>
    </source>
</evidence>
<evidence type="ECO:0000256" key="7">
    <source>
        <dbReference type="ARBA" id="ARBA00022984"/>
    </source>
</evidence>
<evidence type="ECO:0000256" key="11">
    <source>
        <dbReference type="RuleBase" id="RU004136"/>
    </source>
</evidence>
<keyword evidence="7 10" id="KW-0573">Peptidoglycan synthesis</keyword>
<dbReference type="GO" id="GO:0008766">
    <property type="term" value="F:UDP-N-acetylmuramoylalanyl-D-glutamyl-2,6-diaminopimelate-D-alanyl-D-alanine ligase activity"/>
    <property type="evidence" value="ECO:0007669"/>
    <property type="project" value="RHEA"/>
</dbReference>
<evidence type="ECO:0000256" key="9">
    <source>
        <dbReference type="ARBA" id="ARBA00023316"/>
    </source>
</evidence>
<keyword evidence="1 10" id="KW-0963">Cytoplasm</keyword>
<dbReference type="InterPro" id="IPR035911">
    <property type="entry name" value="MurE/MurF_N"/>
</dbReference>
<evidence type="ECO:0000256" key="10">
    <source>
        <dbReference type="HAMAP-Rule" id="MF_02019"/>
    </source>
</evidence>
<keyword evidence="6 10" id="KW-0133">Cell shape</keyword>
<feature type="domain" description="Mur ligase C-terminal" evidence="13">
    <location>
        <begin position="334"/>
        <end position="462"/>
    </location>
</feature>
<comment type="subcellular location">
    <subcellularLocation>
        <location evidence="10 11">Cytoplasm</location>
    </subcellularLocation>
</comment>
<keyword evidence="5 10" id="KW-0067">ATP-binding</keyword>
<dbReference type="GO" id="GO:0005737">
    <property type="term" value="C:cytoplasm"/>
    <property type="evidence" value="ECO:0007669"/>
    <property type="project" value="UniProtKB-SubCell"/>
</dbReference>
<evidence type="ECO:0000256" key="2">
    <source>
        <dbReference type="ARBA" id="ARBA00022598"/>
    </source>
</evidence>
<dbReference type="SUPFAM" id="SSF53623">
    <property type="entry name" value="MurD-like peptide ligases, catalytic domain"/>
    <property type="match status" value="1"/>
</dbReference>
<dbReference type="Gene3D" id="3.40.1390.10">
    <property type="entry name" value="MurE/MurF, N-terminal domain"/>
    <property type="match status" value="1"/>
</dbReference>
<dbReference type="NCBIfam" id="TIGR01143">
    <property type="entry name" value="murF"/>
    <property type="match status" value="1"/>
</dbReference>
<dbReference type="InterPro" id="IPR051046">
    <property type="entry name" value="MurCDEF_CellWall_CoF430Synth"/>
</dbReference>
<comment type="similarity">
    <text evidence="10">Belongs to the MurCDEF family. MurF subfamily.</text>
</comment>
<dbReference type="EMBL" id="MCGH01000001">
    <property type="protein sequence ID" value="ODM08539.1"/>
    <property type="molecule type" value="Genomic_DNA"/>
</dbReference>
<dbReference type="GO" id="GO:0047480">
    <property type="term" value="F:UDP-N-acetylmuramoyl-tripeptide-D-alanyl-D-alanine ligase activity"/>
    <property type="evidence" value="ECO:0007669"/>
    <property type="project" value="UniProtKB-UniRule"/>
</dbReference>
<dbReference type="Proteomes" id="UP000094067">
    <property type="component" value="Unassembled WGS sequence"/>
</dbReference>
<evidence type="ECO:0000256" key="5">
    <source>
        <dbReference type="ARBA" id="ARBA00022840"/>
    </source>
</evidence>
<gene>
    <name evidence="10 15" type="primary">murF</name>
    <name evidence="15" type="ORF">BEI61_00168</name>
</gene>
<accession>A0A1E3AIU8</accession>
<dbReference type="GO" id="GO:0005524">
    <property type="term" value="F:ATP binding"/>
    <property type="evidence" value="ECO:0007669"/>
    <property type="project" value="UniProtKB-UniRule"/>
</dbReference>
<dbReference type="Gene3D" id="3.40.1190.10">
    <property type="entry name" value="Mur-like, catalytic domain"/>
    <property type="match status" value="1"/>
</dbReference>
<keyword evidence="3 10" id="KW-0132">Cell division</keyword>
<keyword evidence="8 10" id="KW-0131">Cell cycle</keyword>
<reference evidence="15 16" key="1">
    <citation type="submission" date="2016-07" db="EMBL/GenBank/DDBJ databases">
        <title>Characterization of isolates of Eisenbergiella tayi derived from blood cultures, using whole genome sequencing.</title>
        <authorList>
            <person name="Burdz T."/>
            <person name="Wiebe D."/>
            <person name="Huynh C."/>
            <person name="Bernard K."/>
        </authorList>
    </citation>
    <scope>NUCLEOTIDE SEQUENCE [LARGE SCALE GENOMIC DNA]</scope>
    <source>
        <strain evidence="15 16">NML 110608</strain>
    </source>
</reference>
<dbReference type="PATRIC" id="fig|1432052.4.peg.185"/>
<dbReference type="Pfam" id="PF01225">
    <property type="entry name" value="Mur_ligase"/>
    <property type="match status" value="1"/>
</dbReference>
<comment type="pathway">
    <text evidence="10 11">Cell wall biogenesis; peptidoglycan biosynthesis.</text>
</comment>
<dbReference type="UniPathway" id="UPA00219"/>
<proteinExistence type="inferred from homology"/>